<accession>A0A2S2R6W2</accession>
<dbReference type="EMBL" id="GGMS01016495">
    <property type="protein sequence ID" value="MBY85698.1"/>
    <property type="molecule type" value="Transcribed_RNA"/>
</dbReference>
<protein>
    <submittedName>
        <fullName evidence="3">Uncharacterized protein LOC112680955</fullName>
    </submittedName>
</protein>
<gene>
    <name evidence="3" type="primary">LOC112680955</name>
    <name evidence="1" type="ORF">g.73262</name>
</gene>
<dbReference type="OrthoDB" id="6597607at2759"/>
<keyword evidence="2" id="KW-1185">Reference proteome</keyword>
<evidence type="ECO:0000313" key="2">
    <source>
        <dbReference type="Proteomes" id="UP000694846"/>
    </source>
</evidence>
<dbReference type="GeneID" id="112680955"/>
<proteinExistence type="predicted"/>
<reference evidence="1" key="1">
    <citation type="submission" date="2018-04" db="EMBL/GenBank/DDBJ databases">
        <title>Transcriptome assembly of Sipha flava.</title>
        <authorList>
            <person name="Scully E.D."/>
            <person name="Geib S.M."/>
            <person name="Palmer N.A."/>
            <person name="Koch K."/>
            <person name="Bradshaw J."/>
            <person name="Heng-Moss T."/>
            <person name="Sarath G."/>
        </authorList>
    </citation>
    <scope>NUCLEOTIDE SEQUENCE</scope>
</reference>
<dbReference type="Proteomes" id="UP000694846">
    <property type="component" value="Unplaced"/>
</dbReference>
<reference evidence="3" key="2">
    <citation type="submission" date="2025-04" db="UniProtKB">
        <authorList>
            <consortium name="RefSeq"/>
        </authorList>
    </citation>
    <scope>IDENTIFICATION</scope>
    <source>
        <tissue evidence="3">Whole body</tissue>
    </source>
</reference>
<name>A0A2S2R6W2_9HEMI</name>
<sequence length="233" mass="27350">MRMYYSVNESFLDVVPEIDQHEVRYSAYTLKSSQNPQIVITNKRKYLPYDVKPDVDCEFDYEGDRPDYASYVLPNINSEPIVHQENNTLLPTKKKVKEELSLDNIYSTLHEIKVSTIRKILNESREELTEILNNPPNKKSLSISTQFYKTMFNPDQKFCILMSLREIFNVPVHEFQNFQHLYTLVAPEAAIIIFKKKFKFKTRTLAVKKLVILELLNVSFYSDKAAKDLYCLT</sequence>
<dbReference type="AlphaFoldDB" id="A0A2S2R6W2"/>
<evidence type="ECO:0000313" key="3">
    <source>
        <dbReference type="RefSeq" id="XP_025406983.1"/>
    </source>
</evidence>
<organism evidence="1">
    <name type="scientific">Sipha flava</name>
    <name type="common">yellow sugarcane aphid</name>
    <dbReference type="NCBI Taxonomy" id="143950"/>
    <lineage>
        <taxon>Eukaryota</taxon>
        <taxon>Metazoa</taxon>
        <taxon>Ecdysozoa</taxon>
        <taxon>Arthropoda</taxon>
        <taxon>Hexapoda</taxon>
        <taxon>Insecta</taxon>
        <taxon>Pterygota</taxon>
        <taxon>Neoptera</taxon>
        <taxon>Paraneoptera</taxon>
        <taxon>Hemiptera</taxon>
        <taxon>Sternorrhyncha</taxon>
        <taxon>Aphidomorpha</taxon>
        <taxon>Aphidoidea</taxon>
        <taxon>Aphididae</taxon>
        <taxon>Sipha</taxon>
    </lineage>
</organism>
<evidence type="ECO:0000313" key="1">
    <source>
        <dbReference type="EMBL" id="MBY85698.1"/>
    </source>
</evidence>
<dbReference type="RefSeq" id="XP_025406983.1">
    <property type="nucleotide sequence ID" value="XM_025551198.1"/>
</dbReference>